<name>K0TP61_THAOC</name>
<dbReference type="AlphaFoldDB" id="K0TP61"/>
<keyword evidence="2" id="KW-1185">Reference proteome</keyword>
<gene>
    <name evidence="1" type="ORF">THAOC_04169</name>
</gene>
<evidence type="ECO:0000313" key="1">
    <source>
        <dbReference type="EMBL" id="EJK74172.1"/>
    </source>
</evidence>
<dbReference type="EMBL" id="AGNL01003898">
    <property type="protein sequence ID" value="EJK74172.1"/>
    <property type="molecule type" value="Genomic_DNA"/>
</dbReference>
<comment type="caution">
    <text evidence="1">The sequence shown here is derived from an EMBL/GenBank/DDBJ whole genome shotgun (WGS) entry which is preliminary data.</text>
</comment>
<evidence type="ECO:0000313" key="2">
    <source>
        <dbReference type="Proteomes" id="UP000266841"/>
    </source>
</evidence>
<organism evidence="1 2">
    <name type="scientific">Thalassiosira oceanica</name>
    <name type="common">Marine diatom</name>
    <dbReference type="NCBI Taxonomy" id="159749"/>
    <lineage>
        <taxon>Eukaryota</taxon>
        <taxon>Sar</taxon>
        <taxon>Stramenopiles</taxon>
        <taxon>Ochrophyta</taxon>
        <taxon>Bacillariophyta</taxon>
        <taxon>Coscinodiscophyceae</taxon>
        <taxon>Thalassiosirophycidae</taxon>
        <taxon>Thalassiosirales</taxon>
        <taxon>Thalassiosiraceae</taxon>
        <taxon>Thalassiosira</taxon>
    </lineage>
</organism>
<dbReference type="Proteomes" id="UP000266841">
    <property type="component" value="Unassembled WGS sequence"/>
</dbReference>
<protein>
    <submittedName>
        <fullName evidence="1">Uncharacterized protein</fullName>
    </submittedName>
</protein>
<proteinExistence type="predicted"/>
<sequence length="131" mass="14700">MVITAPEQFRRTDERYYGETHTQVDAIQNRAAEMTGMAGESHHRRGSRVDGESLIAALRGRPFRVSPRPPWSGTVQPLRFSVQGVGGRVVQGGAPFQAQGGWREEKEEGGQRRLRAERAIRLVGHAVDRRR</sequence>
<reference evidence="1 2" key="1">
    <citation type="journal article" date="2012" name="Genome Biol.">
        <title>Genome and low-iron response of an oceanic diatom adapted to chronic iron limitation.</title>
        <authorList>
            <person name="Lommer M."/>
            <person name="Specht M."/>
            <person name="Roy A.S."/>
            <person name="Kraemer L."/>
            <person name="Andreson R."/>
            <person name="Gutowska M.A."/>
            <person name="Wolf J."/>
            <person name="Bergner S.V."/>
            <person name="Schilhabel M.B."/>
            <person name="Klostermeier U.C."/>
            <person name="Beiko R.G."/>
            <person name="Rosenstiel P."/>
            <person name="Hippler M."/>
            <person name="Laroche J."/>
        </authorList>
    </citation>
    <scope>NUCLEOTIDE SEQUENCE [LARGE SCALE GENOMIC DNA]</scope>
    <source>
        <strain evidence="1 2">CCMP1005</strain>
    </source>
</reference>
<accession>K0TP61</accession>